<reference evidence="1" key="1">
    <citation type="submission" date="2021-12" db="EMBL/GenBank/DDBJ databases">
        <title>Discovery of the Pendulisporaceae a myxobacterial family with distinct sporulation behavior and unique specialized metabolism.</title>
        <authorList>
            <person name="Garcia R."/>
            <person name="Popoff A."/>
            <person name="Bader C.D."/>
            <person name="Loehr J."/>
            <person name="Walesch S."/>
            <person name="Walt C."/>
            <person name="Boldt J."/>
            <person name="Bunk B."/>
            <person name="Haeckl F.J.F.P.J."/>
            <person name="Gunesch A.P."/>
            <person name="Birkelbach J."/>
            <person name="Nuebel U."/>
            <person name="Pietschmann T."/>
            <person name="Bach T."/>
            <person name="Mueller R."/>
        </authorList>
    </citation>
    <scope>NUCLEOTIDE SEQUENCE</scope>
    <source>
        <strain evidence="1">MSr11367</strain>
    </source>
</reference>
<gene>
    <name evidence="1" type="ORF">LVJ94_26495</name>
</gene>
<name>A0ABZ2KTU1_9BACT</name>
<dbReference type="RefSeq" id="WP_394830061.1">
    <property type="nucleotide sequence ID" value="NZ_CP089929.1"/>
</dbReference>
<dbReference type="Proteomes" id="UP001374803">
    <property type="component" value="Chromosome"/>
</dbReference>
<dbReference type="EMBL" id="CP089983">
    <property type="protein sequence ID" value="WXB00461.1"/>
    <property type="molecule type" value="Genomic_DNA"/>
</dbReference>
<sequence length="55" mass="6155">MERIETREPVALPKVKKTYESPRVEDLGNAVEKTKGVIGNVADMVGTFRTRGHGW</sequence>
<evidence type="ECO:0000313" key="2">
    <source>
        <dbReference type="Proteomes" id="UP001374803"/>
    </source>
</evidence>
<protein>
    <submittedName>
        <fullName evidence="1">Uncharacterized protein</fullName>
    </submittedName>
</protein>
<evidence type="ECO:0000313" key="1">
    <source>
        <dbReference type="EMBL" id="WXB00461.1"/>
    </source>
</evidence>
<proteinExistence type="predicted"/>
<accession>A0ABZ2KTU1</accession>
<keyword evidence="2" id="KW-1185">Reference proteome</keyword>
<organism evidence="1 2">
    <name type="scientific">Pendulispora rubella</name>
    <dbReference type="NCBI Taxonomy" id="2741070"/>
    <lineage>
        <taxon>Bacteria</taxon>
        <taxon>Pseudomonadati</taxon>
        <taxon>Myxococcota</taxon>
        <taxon>Myxococcia</taxon>
        <taxon>Myxococcales</taxon>
        <taxon>Sorangiineae</taxon>
        <taxon>Pendulisporaceae</taxon>
        <taxon>Pendulispora</taxon>
    </lineage>
</organism>